<evidence type="ECO:0000256" key="4">
    <source>
        <dbReference type="ARBA" id="ARBA00004245"/>
    </source>
</evidence>
<evidence type="ECO:0000256" key="3">
    <source>
        <dbReference type="ARBA" id="ARBA00004173"/>
    </source>
</evidence>
<keyword evidence="13" id="KW-0206">Cytoskeleton</keyword>
<organism evidence="18 19">
    <name type="scientific">Zosterops borbonicus</name>
    <dbReference type="NCBI Taxonomy" id="364589"/>
    <lineage>
        <taxon>Eukaryota</taxon>
        <taxon>Metazoa</taxon>
        <taxon>Chordata</taxon>
        <taxon>Craniata</taxon>
        <taxon>Vertebrata</taxon>
        <taxon>Euteleostomi</taxon>
        <taxon>Archelosauria</taxon>
        <taxon>Archosauria</taxon>
        <taxon>Dinosauria</taxon>
        <taxon>Saurischia</taxon>
        <taxon>Theropoda</taxon>
        <taxon>Coelurosauria</taxon>
        <taxon>Aves</taxon>
        <taxon>Neognathae</taxon>
        <taxon>Neoaves</taxon>
        <taxon>Telluraves</taxon>
        <taxon>Australaves</taxon>
        <taxon>Passeriformes</taxon>
        <taxon>Sylvioidea</taxon>
        <taxon>Zosteropidae</taxon>
        <taxon>Zosterops</taxon>
    </lineage>
</organism>
<evidence type="ECO:0000256" key="14">
    <source>
        <dbReference type="ARBA" id="ARBA00037240"/>
    </source>
</evidence>
<dbReference type="FunFam" id="1.20.5.340:FF:000001">
    <property type="entry name" value="Tropomyosin alpha-1 chain isoform 2"/>
    <property type="match status" value="2"/>
</dbReference>
<comment type="similarity">
    <text evidence="6 15">Belongs to the tropomyosin family.</text>
</comment>
<evidence type="ECO:0000256" key="10">
    <source>
        <dbReference type="ARBA" id="ARBA00023054"/>
    </source>
</evidence>
<dbReference type="InterPro" id="IPR010876">
    <property type="entry name" value="C1orf43"/>
</dbReference>
<dbReference type="InterPro" id="IPR000533">
    <property type="entry name" value="Tropomyosin"/>
</dbReference>
<keyword evidence="13" id="KW-0963">Cytoplasm</keyword>
<evidence type="ECO:0000256" key="12">
    <source>
        <dbReference type="ARBA" id="ARBA00023136"/>
    </source>
</evidence>
<accession>A0A8K1G4J0</accession>
<proteinExistence type="inferred from homology"/>
<feature type="coiled-coil region" evidence="16">
    <location>
        <begin position="359"/>
        <end position="589"/>
    </location>
</feature>
<dbReference type="SUPFAM" id="SSF57997">
    <property type="entry name" value="Tropomyosin"/>
    <property type="match status" value="2"/>
</dbReference>
<comment type="function">
    <text evidence="1">General regulator of phagocytosis. Required to uptake Gram negative bacterium by macrophages.</text>
</comment>
<keyword evidence="8 17" id="KW-1133">Transmembrane helix</keyword>
<comment type="function">
    <text evidence="14">Binds to actin filaments in muscle and non-muscle cells. Plays a central role, in association with the troponin complex, in the calcium dependent regulation of vertebrate striated muscle contraction. Smooth muscle contraction is regulated by interaction with caldesmon. In non-muscle cells is implicated in stabilizing cytoskeleton actin filaments.</text>
</comment>
<dbReference type="OrthoDB" id="5960253at2759"/>
<evidence type="ECO:0000313" key="18">
    <source>
        <dbReference type="EMBL" id="TRZ11409.1"/>
    </source>
</evidence>
<evidence type="ECO:0000256" key="1">
    <source>
        <dbReference type="ARBA" id="ARBA00002620"/>
    </source>
</evidence>
<evidence type="ECO:0000256" key="5">
    <source>
        <dbReference type="ARBA" id="ARBA00004555"/>
    </source>
</evidence>
<dbReference type="FunFam" id="1.20.5.170:FF:000005">
    <property type="entry name" value="Tropomyosin alpha-1 chain"/>
    <property type="match status" value="1"/>
</dbReference>
<dbReference type="Pfam" id="PF00261">
    <property type="entry name" value="Tropomyosin"/>
    <property type="match status" value="2"/>
</dbReference>
<dbReference type="Gene3D" id="1.20.5.340">
    <property type="match status" value="1"/>
</dbReference>
<evidence type="ECO:0000256" key="15">
    <source>
        <dbReference type="RuleBase" id="RU004515"/>
    </source>
</evidence>
<keyword evidence="9" id="KW-0333">Golgi apparatus</keyword>
<dbReference type="GO" id="GO:0016020">
    <property type="term" value="C:membrane"/>
    <property type="evidence" value="ECO:0007669"/>
    <property type="project" value="UniProtKB-SubCell"/>
</dbReference>
<evidence type="ECO:0000313" key="19">
    <source>
        <dbReference type="Proteomes" id="UP000796761"/>
    </source>
</evidence>
<keyword evidence="11" id="KW-0496">Mitochondrion</keyword>
<evidence type="ECO:0000256" key="16">
    <source>
        <dbReference type="SAM" id="Coils"/>
    </source>
</evidence>
<protein>
    <submittedName>
        <fullName evidence="18">Uncharacterized protein</fullName>
    </submittedName>
</protein>
<dbReference type="PANTHER" id="PTHR21425">
    <property type="entry name" value="NICE-3"/>
    <property type="match status" value="1"/>
</dbReference>
<evidence type="ECO:0000256" key="13">
    <source>
        <dbReference type="ARBA" id="ARBA00023212"/>
    </source>
</evidence>
<keyword evidence="12 17" id="KW-0472">Membrane</keyword>
<evidence type="ECO:0000256" key="11">
    <source>
        <dbReference type="ARBA" id="ARBA00023128"/>
    </source>
</evidence>
<dbReference type="GO" id="GO:0005856">
    <property type="term" value="C:cytoskeleton"/>
    <property type="evidence" value="ECO:0007669"/>
    <property type="project" value="UniProtKB-SubCell"/>
</dbReference>
<keyword evidence="19" id="KW-1185">Reference proteome</keyword>
<dbReference type="GO" id="GO:0005794">
    <property type="term" value="C:Golgi apparatus"/>
    <property type="evidence" value="ECO:0007669"/>
    <property type="project" value="UniProtKB-SubCell"/>
</dbReference>
<feature type="transmembrane region" description="Helical" evidence="17">
    <location>
        <begin position="12"/>
        <end position="32"/>
    </location>
</feature>
<dbReference type="Pfam" id="PF07406">
    <property type="entry name" value="NICE-3"/>
    <property type="match status" value="1"/>
</dbReference>
<sequence>MAGAGSNWLSGVNVVLVMAYGSLVFVLLFIFVKRQIMRFAMKSRRGPHVPVGQHAPKDLKEEIDIRLSRVQDIKYEPRLLAEDDGRLLQLETPGCYNYLYRMKALDAIRTSEIPFQVEGRYPKSLIGKNFCAYLLELRNSSTSFKGIRKALIDTLLDGYESARYGTGVFGKMEYLKYEEALNELANMTKARGSSSQRQHQSAVKDLTLSPEVSNPTTIQVTYLPSSQKSKRAKHFLELKSFKDNYNTLESTLMEAIKKKMQMLKLDKENALDRAEQAEAEQKQAEERSKQLEDELAAMQKKLKGTEDELDKYSEALKDAQEKLELAEKKAADAVPGAVPVSGGGGAGAEGPSMAGATTIEAVKRKIQVLQQQADDAEERAERLQREVEAERRNREQAEAEVASLNRRIQLVEEELDRAQERLATALQKLEEAEKAADESERGMKVIENRALKDEEKMELQEIQLKEAKHIAEEADRKYEEVARKLVIIEGDLERTEERAELAESKCSELEEELKNVTNNLKSLEAQAEKYSQKEDKYEEEIKILTDKLKEAETRAEFAERSVAKLEKTIDDLEDELYAQKLKYKAISEELDHALNDMTSM</sequence>
<feature type="coiled-coil region" evidence="16">
    <location>
        <begin position="238"/>
        <end position="329"/>
    </location>
</feature>
<keyword evidence="10 16" id="KW-0175">Coiled coil</keyword>
<comment type="subcellular location">
    <subcellularLocation>
        <location evidence="4">Cytoplasm</location>
        <location evidence="4">Cytoskeleton</location>
    </subcellularLocation>
    <subcellularLocation>
        <location evidence="5">Golgi apparatus</location>
    </subcellularLocation>
    <subcellularLocation>
        <location evidence="2">Membrane</location>
        <topology evidence="2">Single-pass membrane protein</topology>
    </subcellularLocation>
    <subcellularLocation>
        <location evidence="3">Mitochondrion</location>
    </subcellularLocation>
</comment>
<dbReference type="FunFam" id="1.20.5.170:FF:000001">
    <property type="entry name" value="Tropomyosin alpha-1 chain isoform 1"/>
    <property type="match status" value="1"/>
</dbReference>
<evidence type="ECO:0000256" key="6">
    <source>
        <dbReference type="ARBA" id="ARBA00009036"/>
    </source>
</evidence>
<dbReference type="EMBL" id="SWJQ01000713">
    <property type="protein sequence ID" value="TRZ11409.1"/>
    <property type="molecule type" value="Genomic_DNA"/>
</dbReference>
<reference evidence="18" key="1">
    <citation type="submission" date="2019-04" db="EMBL/GenBank/DDBJ databases">
        <title>Genome assembly of Zosterops borbonicus 15179.</title>
        <authorList>
            <person name="Leroy T."/>
            <person name="Anselmetti Y."/>
            <person name="Tilak M.-K."/>
            <person name="Nabholz B."/>
        </authorList>
    </citation>
    <scope>NUCLEOTIDE SEQUENCE</scope>
    <source>
        <strain evidence="18">HGM_15179</strain>
        <tissue evidence="18">Muscle</tissue>
    </source>
</reference>
<dbReference type="AlphaFoldDB" id="A0A8K1G4J0"/>
<dbReference type="PROSITE" id="PS00326">
    <property type="entry name" value="TROPOMYOSIN"/>
    <property type="match status" value="1"/>
</dbReference>
<dbReference type="GO" id="GO:0005739">
    <property type="term" value="C:mitochondrion"/>
    <property type="evidence" value="ECO:0007669"/>
    <property type="project" value="UniProtKB-SubCell"/>
</dbReference>
<evidence type="ECO:0000256" key="8">
    <source>
        <dbReference type="ARBA" id="ARBA00022989"/>
    </source>
</evidence>
<evidence type="ECO:0000256" key="9">
    <source>
        <dbReference type="ARBA" id="ARBA00023034"/>
    </source>
</evidence>
<gene>
    <name evidence="18" type="ORF">HGM15179_015718</name>
</gene>
<evidence type="ECO:0000256" key="7">
    <source>
        <dbReference type="ARBA" id="ARBA00022692"/>
    </source>
</evidence>
<name>A0A8K1G4J0_9PASS</name>
<dbReference type="PRINTS" id="PR00194">
    <property type="entry name" value="TROPOMYOSIN"/>
</dbReference>
<evidence type="ECO:0000256" key="17">
    <source>
        <dbReference type="SAM" id="Phobius"/>
    </source>
</evidence>
<dbReference type="GO" id="GO:0006909">
    <property type="term" value="P:phagocytosis"/>
    <property type="evidence" value="ECO:0007669"/>
    <property type="project" value="TreeGrafter"/>
</dbReference>
<comment type="caution">
    <text evidence="18">The sequence shown here is derived from an EMBL/GenBank/DDBJ whole genome shotgun (WGS) entry which is preliminary data.</text>
</comment>
<keyword evidence="7 17" id="KW-0812">Transmembrane</keyword>
<dbReference type="PANTHER" id="PTHR21425:SF2">
    <property type="entry name" value="PROTEIN C1ORF43"/>
    <property type="match status" value="1"/>
</dbReference>
<dbReference type="Gene3D" id="1.20.5.170">
    <property type="match status" value="2"/>
</dbReference>
<dbReference type="Proteomes" id="UP000796761">
    <property type="component" value="Unassembled WGS sequence"/>
</dbReference>
<evidence type="ECO:0000256" key="2">
    <source>
        <dbReference type="ARBA" id="ARBA00004167"/>
    </source>
</evidence>